<comment type="caution">
    <text evidence="1">The sequence shown here is derived from an EMBL/GenBank/DDBJ whole genome shotgun (WGS) entry which is preliminary data.</text>
</comment>
<gene>
    <name evidence="1" type="ORF">GCM10022212_36970</name>
</gene>
<protein>
    <submittedName>
        <fullName evidence="1">Uncharacterized protein</fullName>
    </submittedName>
</protein>
<accession>A0ABP7U125</accession>
<organism evidence="1 2">
    <name type="scientific">Actimicrobium antarcticum</name>
    <dbReference type="NCBI Taxonomy" id="1051899"/>
    <lineage>
        <taxon>Bacteria</taxon>
        <taxon>Pseudomonadati</taxon>
        <taxon>Pseudomonadota</taxon>
        <taxon>Betaproteobacteria</taxon>
        <taxon>Burkholderiales</taxon>
        <taxon>Oxalobacteraceae</taxon>
        <taxon>Actimicrobium</taxon>
    </lineage>
</organism>
<evidence type="ECO:0000313" key="2">
    <source>
        <dbReference type="Proteomes" id="UP001501353"/>
    </source>
</evidence>
<reference evidence="2" key="1">
    <citation type="journal article" date="2019" name="Int. J. Syst. Evol. Microbiol.">
        <title>The Global Catalogue of Microorganisms (GCM) 10K type strain sequencing project: providing services to taxonomists for standard genome sequencing and annotation.</title>
        <authorList>
            <consortium name="The Broad Institute Genomics Platform"/>
            <consortium name="The Broad Institute Genome Sequencing Center for Infectious Disease"/>
            <person name="Wu L."/>
            <person name="Ma J."/>
        </authorList>
    </citation>
    <scope>NUCLEOTIDE SEQUENCE [LARGE SCALE GENOMIC DNA]</scope>
    <source>
        <strain evidence="2">JCM 16673</strain>
    </source>
</reference>
<name>A0ABP7U125_9BURK</name>
<proteinExistence type="predicted"/>
<dbReference type="EMBL" id="BAAAZE010000016">
    <property type="protein sequence ID" value="GAA4034241.1"/>
    <property type="molecule type" value="Genomic_DNA"/>
</dbReference>
<sequence>MFFWARVWAWPFGIMRELTIPSLCVKDRHAIDRFGARATLTHSSTVVPAQEVIRTKPNVYTVGWHKPPGAPTAKLAGCAAAPLRRWLED</sequence>
<dbReference type="Proteomes" id="UP001501353">
    <property type="component" value="Unassembled WGS sequence"/>
</dbReference>
<keyword evidence="2" id="KW-1185">Reference proteome</keyword>
<evidence type="ECO:0000313" key="1">
    <source>
        <dbReference type="EMBL" id="GAA4034241.1"/>
    </source>
</evidence>